<gene>
    <name evidence="2" type="ORF">PVAP13_2KG576418</name>
</gene>
<keyword evidence="3" id="KW-1185">Reference proteome</keyword>
<reference evidence="2" key="1">
    <citation type="submission" date="2020-05" db="EMBL/GenBank/DDBJ databases">
        <title>WGS assembly of Panicum virgatum.</title>
        <authorList>
            <person name="Lovell J.T."/>
            <person name="Jenkins J."/>
            <person name="Shu S."/>
            <person name="Juenger T.E."/>
            <person name="Schmutz J."/>
        </authorList>
    </citation>
    <scope>NUCLEOTIDE SEQUENCE</scope>
    <source>
        <strain evidence="2">AP13</strain>
    </source>
</reference>
<evidence type="ECO:0000313" key="3">
    <source>
        <dbReference type="Proteomes" id="UP000823388"/>
    </source>
</evidence>
<dbReference type="Proteomes" id="UP000823388">
    <property type="component" value="Chromosome 2K"/>
</dbReference>
<feature type="compositionally biased region" description="Low complexity" evidence="1">
    <location>
        <begin position="23"/>
        <end position="37"/>
    </location>
</feature>
<sequence length="126" mass="14020">MCRPLRRRRRHRLHRSVPPPRPVGAAAPRPAGAFNPPALCPSPRRHPFDPPPPPLALTPLLRAGEGVVWEGSYCSRAGTERAIGGNRTCENMRGEASGIRVPKIMGKVCAICWTLFFFHFSSQKRF</sequence>
<name>A0A8T0WW10_PANVG</name>
<evidence type="ECO:0000313" key="2">
    <source>
        <dbReference type="EMBL" id="KAG2647339.1"/>
    </source>
</evidence>
<evidence type="ECO:0000256" key="1">
    <source>
        <dbReference type="SAM" id="MobiDB-lite"/>
    </source>
</evidence>
<dbReference type="EMBL" id="CM029039">
    <property type="protein sequence ID" value="KAG2647339.1"/>
    <property type="molecule type" value="Genomic_DNA"/>
</dbReference>
<proteinExistence type="predicted"/>
<protein>
    <submittedName>
        <fullName evidence="2">Uncharacterized protein</fullName>
    </submittedName>
</protein>
<feature type="compositionally biased region" description="Basic residues" evidence="1">
    <location>
        <begin position="1"/>
        <end position="15"/>
    </location>
</feature>
<dbReference type="AlphaFoldDB" id="A0A8T0WW10"/>
<accession>A0A8T0WW10</accession>
<organism evidence="2 3">
    <name type="scientific">Panicum virgatum</name>
    <name type="common">Blackwell switchgrass</name>
    <dbReference type="NCBI Taxonomy" id="38727"/>
    <lineage>
        <taxon>Eukaryota</taxon>
        <taxon>Viridiplantae</taxon>
        <taxon>Streptophyta</taxon>
        <taxon>Embryophyta</taxon>
        <taxon>Tracheophyta</taxon>
        <taxon>Spermatophyta</taxon>
        <taxon>Magnoliopsida</taxon>
        <taxon>Liliopsida</taxon>
        <taxon>Poales</taxon>
        <taxon>Poaceae</taxon>
        <taxon>PACMAD clade</taxon>
        <taxon>Panicoideae</taxon>
        <taxon>Panicodae</taxon>
        <taxon>Paniceae</taxon>
        <taxon>Panicinae</taxon>
        <taxon>Panicum</taxon>
        <taxon>Panicum sect. Hiantes</taxon>
    </lineage>
</organism>
<comment type="caution">
    <text evidence="2">The sequence shown here is derived from an EMBL/GenBank/DDBJ whole genome shotgun (WGS) entry which is preliminary data.</text>
</comment>
<feature type="region of interest" description="Disordered" evidence="1">
    <location>
        <begin position="1"/>
        <end position="54"/>
    </location>
</feature>